<proteinExistence type="predicted"/>
<organism evidence="1 2">
    <name type="scientific">candidate division WS6 bacterium GW2011_GWF1_36_8</name>
    <dbReference type="NCBI Taxonomy" id="1619098"/>
    <lineage>
        <taxon>Bacteria</taxon>
        <taxon>Candidatus Dojkabacteria</taxon>
    </lineage>
</organism>
<reference evidence="1 2" key="1">
    <citation type="journal article" date="2015" name="Nature">
        <title>rRNA introns, odd ribosomes, and small enigmatic genomes across a large radiation of phyla.</title>
        <authorList>
            <person name="Brown C.T."/>
            <person name="Hug L.A."/>
            <person name="Thomas B.C."/>
            <person name="Sharon I."/>
            <person name="Castelle C.J."/>
            <person name="Singh A."/>
            <person name="Wilkins M.J."/>
            <person name="Williams K.H."/>
            <person name="Banfield J.F."/>
        </authorList>
    </citation>
    <scope>NUCLEOTIDE SEQUENCE [LARGE SCALE GENOMIC DNA]</scope>
</reference>
<dbReference type="Gene3D" id="1.10.10.10">
    <property type="entry name" value="Winged helix-like DNA-binding domain superfamily/Winged helix DNA-binding domain"/>
    <property type="match status" value="1"/>
</dbReference>
<protein>
    <submittedName>
        <fullName evidence="1">Transcriptional regulator</fullName>
    </submittedName>
</protein>
<dbReference type="InterPro" id="IPR036390">
    <property type="entry name" value="WH_DNA-bd_sf"/>
</dbReference>
<dbReference type="Proteomes" id="UP000033886">
    <property type="component" value="Unassembled WGS sequence"/>
</dbReference>
<sequence length="190" mass="22255">MLKNFFISKVRVRILEQYMLDLSAAFHVRGLVRILDEEINAVRRELLNLQDAGLLTSKKDGNKLVYKLNQKYPILPELRSMFYKESNIGRAILKVAEEIEGIQLLVLTESFIKNRYENPTDVDFLFIGTMKVRDLSTAMSELEKEQKRDIRFSAITKEDFDFARKKKEPFLMNILEKDKMIIFGQISDLL</sequence>
<gene>
    <name evidence="1" type="ORF">US29_C0014G0008</name>
</gene>
<evidence type="ECO:0000313" key="2">
    <source>
        <dbReference type="Proteomes" id="UP000033886"/>
    </source>
</evidence>
<dbReference type="EMBL" id="LBSK01000014">
    <property type="protein sequence ID" value="KKQ16977.1"/>
    <property type="molecule type" value="Genomic_DNA"/>
</dbReference>
<dbReference type="AlphaFoldDB" id="A0A0G0FGJ5"/>
<dbReference type="InterPro" id="IPR036388">
    <property type="entry name" value="WH-like_DNA-bd_sf"/>
</dbReference>
<evidence type="ECO:0000313" key="1">
    <source>
        <dbReference type="EMBL" id="KKQ16977.1"/>
    </source>
</evidence>
<comment type="caution">
    <text evidence="1">The sequence shown here is derived from an EMBL/GenBank/DDBJ whole genome shotgun (WGS) entry which is preliminary data.</text>
</comment>
<accession>A0A0G0FGJ5</accession>
<dbReference type="SUPFAM" id="SSF46785">
    <property type="entry name" value="Winged helix' DNA-binding domain"/>
    <property type="match status" value="1"/>
</dbReference>
<name>A0A0G0FGJ5_9BACT</name>